<evidence type="ECO:0000313" key="14">
    <source>
        <dbReference type="Proteomes" id="UP000029072"/>
    </source>
</evidence>
<dbReference type="STRING" id="1437609.BCAL_0455"/>
<dbReference type="Pfam" id="PF07884">
    <property type="entry name" value="VKOR"/>
    <property type="match status" value="1"/>
</dbReference>
<feature type="transmembrane region" description="Helical" evidence="11">
    <location>
        <begin position="170"/>
        <end position="193"/>
    </location>
</feature>
<feature type="transmembrane region" description="Helical" evidence="11">
    <location>
        <begin position="52"/>
        <end position="72"/>
    </location>
</feature>
<dbReference type="AlphaFoldDB" id="A0A087ABD8"/>
<proteinExistence type="inferred from homology"/>
<feature type="transmembrane region" description="Helical" evidence="11">
    <location>
        <begin position="119"/>
        <end position="138"/>
    </location>
</feature>
<dbReference type="GO" id="GO:0048038">
    <property type="term" value="F:quinone binding"/>
    <property type="evidence" value="ECO:0007669"/>
    <property type="project" value="UniProtKB-KW"/>
</dbReference>
<dbReference type="Proteomes" id="UP000029072">
    <property type="component" value="Unassembled WGS sequence"/>
</dbReference>
<feature type="transmembrane region" description="Helical" evidence="11">
    <location>
        <begin position="145"/>
        <end position="164"/>
    </location>
</feature>
<dbReference type="eggNOG" id="COG4243">
    <property type="taxonomic scope" value="Bacteria"/>
</dbReference>
<feature type="region of interest" description="Disordered" evidence="10">
    <location>
        <begin position="1"/>
        <end position="27"/>
    </location>
</feature>
<dbReference type="EMBL" id="JGYS01000003">
    <property type="protein sequence ID" value="KFI56088.1"/>
    <property type="molecule type" value="Genomic_DNA"/>
</dbReference>
<keyword evidence="3 11" id="KW-0812">Transmembrane</keyword>
<evidence type="ECO:0000256" key="6">
    <source>
        <dbReference type="ARBA" id="ARBA00023002"/>
    </source>
</evidence>
<keyword evidence="4" id="KW-0874">Quinone</keyword>
<dbReference type="GO" id="GO:0016020">
    <property type="term" value="C:membrane"/>
    <property type="evidence" value="ECO:0007669"/>
    <property type="project" value="UniProtKB-SubCell"/>
</dbReference>
<comment type="similarity">
    <text evidence="2">Belongs to the VKOR family.</text>
</comment>
<dbReference type="RefSeq" id="WP_081887195.1">
    <property type="nucleotide sequence ID" value="NZ_JDUV01000004.1"/>
</dbReference>
<evidence type="ECO:0000256" key="1">
    <source>
        <dbReference type="ARBA" id="ARBA00004141"/>
    </source>
</evidence>
<keyword evidence="5 11" id="KW-1133">Transmembrane helix</keyword>
<evidence type="ECO:0000256" key="4">
    <source>
        <dbReference type="ARBA" id="ARBA00022719"/>
    </source>
</evidence>
<dbReference type="SMART" id="SM00756">
    <property type="entry name" value="VKc"/>
    <property type="match status" value="1"/>
</dbReference>
<dbReference type="GO" id="GO:0016491">
    <property type="term" value="F:oxidoreductase activity"/>
    <property type="evidence" value="ECO:0007669"/>
    <property type="project" value="UniProtKB-KW"/>
</dbReference>
<dbReference type="OrthoDB" id="9783799at2"/>
<evidence type="ECO:0000256" key="2">
    <source>
        <dbReference type="ARBA" id="ARBA00006214"/>
    </source>
</evidence>
<feature type="transmembrane region" description="Helical" evidence="11">
    <location>
        <begin position="220"/>
        <end position="240"/>
    </location>
</feature>
<keyword evidence="7 11" id="KW-0472">Membrane</keyword>
<evidence type="ECO:0000256" key="9">
    <source>
        <dbReference type="ARBA" id="ARBA00023284"/>
    </source>
</evidence>
<reference evidence="13 14" key="1">
    <citation type="submission" date="2014-03" db="EMBL/GenBank/DDBJ databases">
        <title>Genomics of Bifidobacteria.</title>
        <authorList>
            <person name="Ventura M."/>
            <person name="Milani C."/>
            <person name="Lugli G.A."/>
        </authorList>
    </citation>
    <scope>NUCLEOTIDE SEQUENCE [LARGE SCALE GENOMIC DNA]</scope>
    <source>
        <strain evidence="13 14">DSM 23973</strain>
    </source>
</reference>
<comment type="subcellular location">
    <subcellularLocation>
        <location evidence="1">Membrane</location>
        <topology evidence="1">Multi-pass membrane protein</topology>
    </subcellularLocation>
</comment>
<dbReference type="Gene3D" id="1.20.1440.130">
    <property type="entry name" value="VKOR domain"/>
    <property type="match status" value="1"/>
</dbReference>
<evidence type="ECO:0000259" key="12">
    <source>
        <dbReference type="SMART" id="SM00756"/>
    </source>
</evidence>
<evidence type="ECO:0000256" key="11">
    <source>
        <dbReference type="SAM" id="Phobius"/>
    </source>
</evidence>
<evidence type="ECO:0000256" key="10">
    <source>
        <dbReference type="SAM" id="MobiDB-lite"/>
    </source>
</evidence>
<feature type="compositionally biased region" description="Low complexity" evidence="10">
    <location>
        <begin position="11"/>
        <end position="21"/>
    </location>
</feature>
<dbReference type="InterPro" id="IPR012932">
    <property type="entry name" value="VKOR"/>
</dbReference>
<dbReference type="InterPro" id="IPR041714">
    <property type="entry name" value="VKOR_Actinobacteria"/>
</dbReference>
<accession>A0A087ABD8</accession>
<name>A0A087ABD8_9BIFI</name>
<evidence type="ECO:0000313" key="13">
    <source>
        <dbReference type="EMBL" id="KFI56088.1"/>
    </source>
</evidence>
<keyword evidence="9" id="KW-0676">Redox-active center</keyword>
<evidence type="ECO:0000256" key="3">
    <source>
        <dbReference type="ARBA" id="ARBA00022692"/>
    </source>
</evidence>
<protein>
    <submittedName>
        <fullName evidence="13">Membrane protein</fullName>
    </submittedName>
</protein>
<dbReference type="InterPro" id="IPR038354">
    <property type="entry name" value="VKOR_sf"/>
</dbReference>
<organism evidence="13 14">
    <name type="scientific">Bifidobacterium callitrichos DSM 23973</name>
    <dbReference type="NCBI Taxonomy" id="1437609"/>
    <lineage>
        <taxon>Bacteria</taxon>
        <taxon>Bacillati</taxon>
        <taxon>Actinomycetota</taxon>
        <taxon>Actinomycetes</taxon>
        <taxon>Bifidobacteriales</taxon>
        <taxon>Bifidobacteriaceae</taxon>
        <taxon>Bifidobacterium</taxon>
    </lineage>
</organism>
<sequence length="248" mass="26762">MTGSARNGLFSSSSKASSESSTVDEAALNETASDETFDAADRRPTGFRHGSTWTYLIMLIASAVALIVSFVLSAETLELARHPGQQLSCDVNSVLSCSAVAQSWQAEIVKFAGLSYPNAFFGIAAESVFVTIAVIGLARVKVPKWFAACTWFGGLAALLYSYWLTTQSLFVIRALCPWCLALMFSTTIQFMALSHATATVQRLPGGASDRPRALDTYYRLNYDLMVDVVWVVAIVAIILVKDGAAFLS</sequence>
<keyword evidence="6" id="KW-0560">Oxidoreductase</keyword>
<evidence type="ECO:0000256" key="7">
    <source>
        <dbReference type="ARBA" id="ARBA00023136"/>
    </source>
</evidence>
<gene>
    <name evidence="13" type="ORF">BCAL_0455</name>
</gene>
<feature type="domain" description="Vitamin K epoxide reductase" evidence="12">
    <location>
        <begin position="51"/>
        <end position="197"/>
    </location>
</feature>
<keyword evidence="8" id="KW-1015">Disulfide bond</keyword>
<dbReference type="CDD" id="cd12922">
    <property type="entry name" value="VKOR_5"/>
    <property type="match status" value="1"/>
</dbReference>
<evidence type="ECO:0000256" key="8">
    <source>
        <dbReference type="ARBA" id="ARBA00023157"/>
    </source>
</evidence>
<comment type="caution">
    <text evidence="13">The sequence shown here is derived from an EMBL/GenBank/DDBJ whole genome shotgun (WGS) entry which is preliminary data.</text>
</comment>
<evidence type="ECO:0000256" key="5">
    <source>
        <dbReference type="ARBA" id="ARBA00022989"/>
    </source>
</evidence>